<dbReference type="Proteomes" id="UP001162741">
    <property type="component" value="Chromosome"/>
</dbReference>
<gene>
    <name evidence="1" type="ORF">MKQ68_13590</name>
</gene>
<name>A0ABY6IVA5_9BACT</name>
<keyword evidence="2" id="KW-1185">Reference proteome</keyword>
<accession>A0ABY6IVA5</accession>
<organism evidence="1 2">
    <name type="scientific">Chitinophaga horti</name>
    <dbReference type="NCBI Taxonomy" id="2920382"/>
    <lineage>
        <taxon>Bacteria</taxon>
        <taxon>Pseudomonadati</taxon>
        <taxon>Bacteroidota</taxon>
        <taxon>Chitinophagia</taxon>
        <taxon>Chitinophagales</taxon>
        <taxon>Chitinophagaceae</taxon>
        <taxon>Chitinophaga</taxon>
    </lineage>
</organism>
<protein>
    <submittedName>
        <fullName evidence="1">Uncharacterized protein</fullName>
    </submittedName>
</protein>
<evidence type="ECO:0000313" key="2">
    <source>
        <dbReference type="Proteomes" id="UP001162741"/>
    </source>
</evidence>
<sequence length="114" mass="12993">MSTPGRFQRLLRGSKRMGALYPNTADDEGFLFPVETISPITAELGNVHFPSKQRIFAFAEYMHKSWWYNVHIIDDDASEVGIIPDSSSFKPITQSLATLIELYLRNSSKLYDYA</sequence>
<dbReference type="EMBL" id="CP107006">
    <property type="protein sequence ID" value="UYQ91126.1"/>
    <property type="molecule type" value="Genomic_DNA"/>
</dbReference>
<proteinExistence type="predicted"/>
<evidence type="ECO:0000313" key="1">
    <source>
        <dbReference type="EMBL" id="UYQ91126.1"/>
    </source>
</evidence>
<reference evidence="1" key="1">
    <citation type="submission" date="2022-10" db="EMBL/GenBank/DDBJ databases">
        <title>Chitinophaga sp. nov., isolated from soil.</title>
        <authorList>
            <person name="Jeon C.O."/>
        </authorList>
    </citation>
    <scope>NUCLEOTIDE SEQUENCE</scope>
    <source>
        <strain evidence="1">R8</strain>
    </source>
</reference>